<proteinExistence type="inferred from homology"/>
<accession>A0AA38FTI4</accession>
<evidence type="ECO:0000256" key="6">
    <source>
        <dbReference type="PIRSR" id="PIRSR601765-1"/>
    </source>
</evidence>
<evidence type="ECO:0000256" key="4">
    <source>
        <dbReference type="ARBA" id="ARBA00023239"/>
    </source>
</evidence>
<dbReference type="AlphaFoldDB" id="A0AA38FTI4"/>
<sequence>EHEFNPVEKLKNGFSRFKQEIYGKETDLFSKLSSGQSPKFMIFACADSRVCPSTVLKLNLGEAITVRNVANIVPPYQKPTDISPELGVAIEYAVLHLKVENIVVIGHNCCGGKKGLMSIPDDGSTKMDFIEEWVKICDEA</sequence>
<dbReference type="GO" id="GO:0004089">
    <property type="term" value="F:carbonate dehydratase activity"/>
    <property type="evidence" value="ECO:0007669"/>
    <property type="project" value="UniProtKB-UniRule"/>
</dbReference>
<dbReference type="PROSITE" id="PS00705">
    <property type="entry name" value="PROK_CO2_ANHYDRASE_2"/>
    <property type="match status" value="1"/>
</dbReference>
<keyword evidence="6" id="KW-0479">Metal-binding</keyword>
<evidence type="ECO:0000256" key="5">
    <source>
        <dbReference type="ARBA" id="ARBA00048348"/>
    </source>
</evidence>
<feature type="binding site" evidence="6">
    <location>
        <position position="107"/>
    </location>
    <ligand>
        <name>Zn(2+)</name>
        <dbReference type="ChEBI" id="CHEBI:29105"/>
    </ligand>
</feature>
<feature type="binding site" evidence="6">
    <location>
        <position position="45"/>
    </location>
    <ligand>
        <name>Zn(2+)</name>
        <dbReference type="ChEBI" id="CHEBI:29105"/>
    </ligand>
</feature>
<reference evidence="8 9" key="1">
    <citation type="journal article" date="2021" name="Nat. Plants">
        <title>The Taxus genome provides insights into paclitaxel biosynthesis.</title>
        <authorList>
            <person name="Xiong X."/>
            <person name="Gou J."/>
            <person name="Liao Q."/>
            <person name="Li Y."/>
            <person name="Zhou Q."/>
            <person name="Bi G."/>
            <person name="Li C."/>
            <person name="Du R."/>
            <person name="Wang X."/>
            <person name="Sun T."/>
            <person name="Guo L."/>
            <person name="Liang H."/>
            <person name="Lu P."/>
            <person name="Wu Y."/>
            <person name="Zhang Z."/>
            <person name="Ro D.K."/>
            <person name="Shang Y."/>
            <person name="Huang S."/>
            <person name="Yan J."/>
        </authorList>
    </citation>
    <scope>NUCLEOTIDE SEQUENCE [LARGE SCALE GENOMIC DNA]</scope>
    <source>
        <strain evidence="8">Ta-2019</strain>
    </source>
</reference>
<dbReference type="SUPFAM" id="SSF53056">
    <property type="entry name" value="beta-carbonic anhydrase, cab"/>
    <property type="match status" value="1"/>
</dbReference>
<evidence type="ECO:0000313" key="9">
    <source>
        <dbReference type="Proteomes" id="UP000824469"/>
    </source>
</evidence>
<dbReference type="InterPro" id="IPR015892">
    <property type="entry name" value="Carbonic_anhydrase_CS"/>
</dbReference>
<gene>
    <name evidence="8" type="ORF">KI387_025442</name>
</gene>
<organism evidence="8 9">
    <name type="scientific">Taxus chinensis</name>
    <name type="common">Chinese yew</name>
    <name type="synonym">Taxus wallichiana var. chinensis</name>
    <dbReference type="NCBI Taxonomy" id="29808"/>
    <lineage>
        <taxon>Eukaryota</taxon>
        <taxon>Viridiplantae</taxon>
        <taxon>Streptophyta</taxon>
        <taxon>Embryophyta</taxon>
        <taxon>Tracheophyta</taxon>
        <taxon>Spermatophyta</taxon>
        <taxon>Pinopsida</taxon>
        <taxon>Pinidae</taxon>
        <taxon>Conifers II</taxon>
        <taxon>Cupressales</taxon>
        <taxon>Taxaceae</taxon>
        <taxon>Taxus</taxon>
    </lineage>
</organism>
<dbReference type="PROSITE" id="PS00704">
    <property type="entry name" value="PROK_CO2_ANHYDRASE_1"/>
    <property type="match status" value="1"/>
</dbReference>
<evidence type="ECO:0000256" key="7">
    <source>
        <dbReference type="RuleBase" id="RU003956"/>
    </source>
</evidence>
<dbReference type="InterPro" id="IPR036874">
    <property type="entry name" value="Carbonic_anhydrase_sf"/>
</dbReference>
<evidence type="ECO:0000256" key="3">
    <source>
        <dbReference type="ARBA" id="ARBA00022833"/>
    </source>
</evidence>
<dbReference type="PANTHER" id="PTHR11002:SF56">
    <property type="entry name" value="BETA CARBONIC ANHYDRASE 2, CHLOROPLASTIC"/>
    <property type="match status" value="1"/>
</dbReference>
<feature type="binding site" evidence="6">
    <location>
        <position position="47"/>
    </location>
    <ligand>
        <name>Zn(2+)</name>
        <dbReference type="ChEBI" id="CHEBI:29105"/>
    </ligand>
</feature>
<feature type="non-terminal residue" evidence="8">
    <location>
        <position position="140"/>
    </location>
</feature>
<dbReference type="SMART" id="SM00947">
    <property type="entry name" value="Pro_CA"/>
    <property type="match status" value="1"/>
</dbReference>
<evidence type="ECO:0000313" key="8">
    <source>
        <dbReference type="EMBL" id="KAH9310407.1"/>
    </source>
</evidence>
<feature type="binding site" evidence="6">
    <location>
        <position position="110"/>
    </location>
    <ligand>
        <name>Zn(2+)</name>
        <dbReference type="ChEBI" id="CHEBI:29105"/>
    </ligand>
</feature>
<dbReference type="PANTHER" id="PTHR11002">
    <property type="entry name" value="CARBONIC ANHYDRASE"/>
    <property type="match status" value="1"/>
</dbReference>
<dbReference type="Gene3D" id="3.40.1050.10">
    <property type="entry name" value="Carbonic anhydrase"/>
    <property type="match status" value="1"/>
</dbReference>
<comment type="similarity">
    <text evidence="1 7">Belongs to the beta-class carbonic anhydrase family.</text>
</comment>
<keyword evidence="9" id="KW-1185">Reference proteome</keyword>
<keyword evidence="3 6" id="KW-0862">Zinc</keyword>
<protein>
    <recommendedName>
        <fullName evidence="2 7">Carbonic anhydrase</fullName>
        <ecNumber evidence="2 7">4.2.1.1</ecNumber>
    </recommendedName>
    <alternativeName>
        <fullName evidence="7">Carbonate dehydratase</fullName>
    </alternativeName>
</protein>
<comment type="cofactor">
    <cofactor evidence="6">
        <name>Zn(2+)</name>
        <dbReference type="ChEBI" id="CHEBI:29105"/>
    </cofactor>
    <text evidence="6">Binds 1 zinc ion per subunit.</text>
</comment>
<dbReference type="Pfam" id="PF00484">
    <property type="entry name" value="Pro_CA"/>
    <property type="match status" value="1"/>
</dbReference>
<dbReference type="OMA" id="MIFACAD"/>
<keyword evidence="4 7" id="KW-0456">Lyase</keyword>
<comment type="caution">
    <text evidence="8">The sequence shown here is derived from an EMBL/GenBank/DDBJ whole genome shotgun (WGS) entry which is preliminary data.</text>
</comment>
<dbReference type="InterPro" id="IPR001765">
    <property type="entry name" value="Carbonic_anhydrase"/>
</dbReference>
<feature type="non-terminal residue" evidence="8">
    <location>
        <position position="1"/>
    </location>
</feature>
<dbReference type="EMBL" id="JAHRHJ020000006">
    <property type="protein sequence ID" value="KAH9310407.1"/>
    <property type="molecule type" value="Genomic_DNA"/>
</dbReference>
<evidence type="ECO:0000256" key="1">
    <source>
        <dbReference type="ARBA" id="ARBA00006217"/>
    </source>
</evidence>
<comment type="catalytic activity">
    <reaction evidence="5 7">
        <text>hydrogencarbonate + H(+) = CO2 + H2O</text>
        <dbReference type="Rhea" id="RHEA:10748"/>
        <dbReference type="ChEBI" id="CHEBI:15377"/>
        <dbReference type="ChEBI" id="CHEBI:15378"/>
        <dbReference type="ChEBI" id="CHEBI:16526"/>
        <dbReference type="ChEBI" id="CHEBI:17544"/>
        <dbReference type="EC" id="4.2.1.1"/>
    </reaction>
</comment>
<dbReference type="GO" id="GO:0015976">
    <property type="term" value="P:carbon utilization"/>
    <property type="evidence" value="ECO:0007669"/>
    <property type="project" value="InterPro"/>
</dbReference>
<name>A0AA38FTI4_TAXCH</name>
<dbReference type="GO" id="GO:0008270">
    <property type="term" value="F:zinc ion binding"/>
    <property type="evidence" value="ECO:0007669"/>
    <property type="project" value="UniProtKB-UniRule"/>
</dbReference>
<comment type="function">
    <text evidence="7">Reversible hydration of carbon dioxide.</text>
</comment>
<evidence type="ECO:0000256" key="2">
    <source>
        <dbReference type="ARBA" id="ARBA00012925"/>
    </source>
</evidence>
<dbReference type="Proteomes" id="UP000824469">
    <property type="component" value="Unassembled WGS sequence"/>
</dbReference>
<dbReference type="EC" id="4.2.1.1" evidence="2 7"/>